<proteinExistence type="predicted"/>
<dbReference type="AlphaFoldDB" id="A0AA85BTJ8"/>
<evidence type="ECO:0000313" key="2">
    <source>
        <dbReference type="WBParaSite" id="SMTH1_75750.1"/>
    </source>
</evidence>
<accession>A0AA85BTJ8</accession>
<sequence>MVNLVRAMIGQFICNNSFLIIRFTNILYKKRIALLDTNVTKLTKLIHLKNDITTGHNERCSSSFIHIQYDEA</sequence>
<name>A0AA85BTJ8_9TREM</name>
<organism evidence="1 2">
    <name type="scientific">Schistosoma mattheei</name>
    <dbReference type="NCBI Taxonomy" id="31246"/>
    <lineage>
        <taxon>Eukaryota</taxon>
        <taxon>Metazoa</taxon>
        <taxon>Spiralia</taxon>
        <taxon>Lophotrochozoa</taxon>
        <taxon>Platyhelminthes</taxon>
        <taxon>Trematoda</taxon>
        <taxon>Digenea</taxon>
        <taxon>Strigeidida</taxon>
        <taxon>Schistosomatoidea</taxon>
        <taxon>Schistosomatidae</taxon>
        <taxon>Schistosoma</taxon>
    </lineage>
</organism>
<evidence type="ECO:0000313" key="1">
    <source>
        <dbReference type="Proteomes" id="UP000050791"/>
    </source>
</evidence>
<dbReference type="Proteomes" id="UP000050791">
    <property type="component" value="Unassembled WGS sequence"/>
</dbReference>
<dbReference type="WBParaSite" id="SMTH1_75750.1">
    <property type="protein sequence ID" value="SMTH1_75750.1"/>
    <property type="gene ID" value="SMTH1_75750"/>
</dbReference>
<reference evidence="2" key="1">
    <citation type="submission" date="2023-11" db="UniProtKB">
        <authorList>
            <consortium name="WormBaseParasite"/>
        </authorList>
    </citation>
    <scope>IDENTIFICATION</scope>
</reference>
<protein>
    <submittedName>
        <fullName evidence="2">Uncharacterized protein</fullName>
    </submittedName>
</protein>